<keyword evidence="3" id="KW-1185">Reference proteome</keyword>
<sequence length="86" mass="9097">MALVDNNILCSLVKIDRLELLPSVFETVETPPSVIDELDRADVDSTDSSASAAASGSWRRYFSLAGVPSSSPNSRSASSLLIRGPS</sequence>
<name>M0ESJ7_9EURY</name>
<dbReference type="Proteomes" id="UP000011509">
    <property type="component" value="Unassembled WGS sequence"/>
</dbReference>
<protein>
    <submittedName>
        <fullName evidence="2">Uncharacterized protein</fullName>
    </submittedName>
</protein>
<dbReference type="AlphaFoldDB" id="M0ESJ7"/>
<dbReference type="OrthoDB" id="197676at2157"/>
<dbReference type="RefSeq" id="WP_006111738.1">
    <property type="nucleotide sequence ID" value="NZ_AOJL01000011.1"/>
</dbReference>
<accession>M0ESJ7</accession>
<proteinExistence type="predicted"/>
<dbReference type="Pfam" id="PF11848">
    <property type="entry name" value="DUF3368"/>
    <property type="match status" value="1"/>
</dbReference>
<evidence type="ECO:0000313" key="3">
    <source>
        <dbReference type="Proteomes" id="UP000011509"/>
    </source>
</evidence>
<evidence type="ECO:0000256" key="1">
    <source>
        <dbReference type="SAM" id="MobiDB-lite"/>
    </source>
</evidence>
<comment type="caution">
    <text evidence="2">The sequence shown here is derived from an EMBL/GenBank/DDBJ whole genome shotgun (WGS) entry which is preliminary data.</text>
</comment>
<organism evidence="2 3">
    <name type="scientific">Halorubrum coriense DSM 10284</name>
    <dbReference type="NCBI Taxonomy" id="1227466"/>
    <lineage>
        <taxon>Archaea</taxon>
        <taxon>Methanobacteriati</taxon>
        <taxon>Methanobacteriota</taxon>
        <taxon>Stenosarchaea group</taxon>
        <taxon>Halobacteria</taxon>
        <taxon>Halobacteriales</taxon>
        <taxon>Haloferacaceae</taxon>
        <taxon>Halorubrum</taxon>
    </lineage>
</organism>
<feature type="region of interest" description="Disordered" evidence="1">
    <location>
        <begin position="66"/>
        <end position="86"/>
    </location>
</feature>
<dbReference type="EMBL" id="AOJL01000011">
    <property type="protein sequence ID" value="ELZ50776.1"/>
    <property type="molecule type" value="Genomic_DNA"/>
</dbReference>
<gene>
    <name evidence="2" type="ORF">C464_01601</name>
</gene>
<reference evidence="2 3" key="1">
    <citation type="journal article" date="2014" name="PLoS Genet.">
        <title>Phylogenetically driven sequencing of extremely halophilic archaea reveals strategies for static and dynamic osmo-response.</title>
        <authorList>
            <person name="Becker E.A."/>
            <person name="Seitzer P.M."/>
            <person name="Tritt A."/>
            <person name="Larsen D."/>
            <person name="Krusor M."/>
            <person name="Yao A.I."/>
            <person name="Wu D."/>
            <person name="Madern D."/>
            <person name="Eisen J.A."/>
            <person name="Darling A.E."/>
            <person name="Facciotti M.T."/>
        </authorList>
    </citation>
    <scope>NUCLEOTIDE SEQUENCE [LARGE SCALE GENOMIC DNA]</scope>
    <source>
        <strain evidence="2 3">DSM 10284</strain>
    </source>
</reference>
<dbReference type="InterPro" id="IPR021799">
    <property type="entry name" value="PIN-like_prokaryotic"/>
</dbReference>
<evidence type="ECO:0000313" key="2">
    <source>
        <dbReference type="EMBL" id="ELZ50776.1"/>
    </source>
</evidence>
<feature type="compositionally biased region" description="Low complexity" evidence="1">
    <location>
        <begin position="69"/>
        <end position="79"/>
    </location>
</feature>
<dbReference type="STRING" id="1227466.C464_01601"/>